<dbReference type="Proteomes" id="UP000011944">
    <property type="component" value="Unassembled WGS sequence"/>
</dbReference>
<comment type="caution">
    <text evidence="1">The sequence shown here is derived from an EMBL/GenBank/DDBJ whole genome shotgun (WGS) entry which is preliminary data.</text>
</comment>
<proteinExistence type="predicted"/>
<sequence length="215" mass="25477">MSLYLGKVHYWLYNKITWFEELEKEIINFAESKNLPVKQWKEEIISKYGVPTENKPLEEIIDTSNIHGWLQSKIHSAEVRQAAWVTAILKEKKEYKKDLIDIFKSQGEKCALEYREKNYPIYAEDMYNALNDYILEGMPCDRINVILESNENEILWKANKCLHTPYWETVGGEVENFYSLREGWISAFINSLNNKFHFKSLGNYTYSIKNRIVVE</sequence>
<accession>M1ZP00</accession>
<dbReference type="PATRIC" id="fig|1232189.3.peg.3553"/>
<dbReference type="AlphaFoldDB" id="M1ZP00"/>
<protein>
    <submittedName>
        <fullName evidence="1">Uncharacterized protein</fullName>
    </submittedName>
</protein>
<evidence type="ECO:0000313" key="1">
    <source>
        <dbReference type="EMBL" id="EKN39469.1"/>
    </source>
</evidence>
<reference evidence="1 2" key="2">
    <citation type="submission" date="2013-03" db="EMBL/GenBank/DDBJ databases">
        <title>Diversity in Clostridium botulinum.</title>
        <authorList>
            <person name="Timme R.E."/>
            <person name="Allard M."/>
            <person name="Luo Y."/>
            <person name="Strain E."/>
            <person name="Gonzalez-Escalona N."/>
            <person name="Brown E."/>
        </authorList>
    </citation>
    <scope>NUCLEOTIDE SEQUENCE [LARGE SCALE GENOMIC DNA]</scope>
    <source>
        <strain evidence="1 2">CFSAN001627</strain>
    </source>
</reference>
<name>M1ZP00_CLOBO</name>
<dbReference type="EMBL" id="AMXI01001423">
    <property type="protein sequence ID" value="EKN39469.1"/>
    <property type="molecule type" value="Genomic_DNA"/>
</dbReference>
<organism evidence="1 2">
    <name type="scientific">Clostridium botulinum CFSAN001627</name>
    <dbReference type="NCBI Taxonomy" id="1232189"/>
    <lineage>
        <taxon>Bacteria</taxon>
        <taxon>Bacillati</taxon>
        <taxon>Bacillota</taxon>
        <taxon>Clostridia</taxon>
        <taxon>Eubacteriales</taxon>
        <taxon>Clostridiaceae</taxon>
        <taxon>Clostridium</taxon>
    </lineage>
</organism>
<evidence type="ECO:0000313" key="2">
    <source>
        <dbReference type="Proteomes" id="UP000011944"/>
    </source>
</evidence>
<gene>
    <name evidence="1" type="ORF">CFSAN001627_22719</name>
</gene>
<reference evidence="1 2" key="1">
    <citation type="submission" date="2012-10" db="EMBL/GenBank/DDBJ databases">
        <authorList>
            <person name="Strain E.A."/>
            <person name="Brown E."/>
            <person name="Allard M.W."/>
            <person name="Gonzalez-Escalona N."/>
            <person name="Timme R."/>
        </authorList>
    </citation>
    <scope>NUCLEOTIDE SEQUENCE [LARGE SCALE GENOMIC DNA]</scope>
    <source>
        <strain evidence="1 2">CFSAN001627</strain>
    </source>
</reference>